<reference evidence="1" key="1">
    <citation type="submission" date="2023-07" db="EMBL/GenBank/DDBJ databases">
        <title>Sorghum-associated microbial communities from plants grown in Nebraska, USA.</title>
        <authorList>
            <person name="Schachtman D."/>
        </authorList>
    </citation>
    <scope>NUCLEOTIDE SEQUENCE</scope>
    <source>
        <strain evidence="1">BE330</strain>
    </source>
</reference>
<sequence>MDMNSLTGAPCVPLSLDLNPDHFTLSASGVRFDGAHHTACHAYRVRALGRRLFVVESVSPCPVPTLVVTDGSLPAHTVVSHPDLPVPVLLTDVRTIHADVTTPGEALRAAWPLLNEWFRSACHLHDSHAAMLAARTHRTTAFLRAQVARWARADVTVDHVEAHGELYIETGRAGASAYRVTQFKATASLIVDGIRMLSGTVQADGSLTLSMDLACVS</sequence>
<dbReference type="EMBL" id="JAVDQK010000004">
    <property type="protein sequence ID" value="MDR6218388.1"/>
    <property type="molecule type" value="Genomic_DNA"/>
</dbReference>
<comment type="caution">
    <text evidence="1">The sequence shown here is derived from an EMBL/GenBank/DDBJ whole genome shotgun (WGS) entry which is preliminary data.</text>
</comment>
<organism evidence="1 2">
    <name type="scientific">Deinococcus soli</name>
    <name type="common">ex Cha et al. 2016</name>
    <dbReference type="NCBI Taxonomy" id="1309411"/>
    <lineage>
        <taxon>Bacteria</taxon>
        <taxon>Thermotogati</taxon>
        <taxon>Deinococcota</taxon>
        <taxon>Deinococci</taxon>
        <taxon>Deinococcales</taxon>
        <taxon>Deinococcaceae</taxon>
        <taxon>Deinococcus</taxon>
    </lineage>
</organism>
<dbReference type="Proteomes" id="UP001185331">
    <property type="component" value="Unassembled WGS sequence"/>
</dbReference>
<dbReference type="RefSeq" id="WP_309854830.1">
    <property type="nucleotide sequence ID" value="NZ_JAVDQJ010000005.1"/>
</dbReference>
<protein>
    <submittedName>
        <fullName evidence="1">Uncharacterized protein</fullName>
    </submittedName>
</protein>
<evidence type="ECO:0000313" key="2">
    <source>
        <dbReference type="Proteomes" id="UP001185331"/>
    </source>
</evidence>
<proteinExistence type="predicted"/>
<evidence type="ECO:0000313" key="1">
    <source>
        <dbReference type="EMBL" id="MDR6218388.1"/>
    </source>
</evidence>
<name>A0AAE4BL03_9DEIO</name>
<accession>A0AAE4BL03</accession>
<gene>
    <name evidence="1" type="ORF">J2Y00_001951</name>
</gene>
<dbReference type="AlphaFoldDB" id="A0AAE4BL03"/>